<dbReference type="GeneTree" id="ENSGT00390000018324"/>
<sequence>MSVFDLFRGFFGVPGGHYRDRRDPFFDAMTREDDDDDDEEDGFYFDGFRGDQPDPFDGTWRFGFSAGPDGLRLQEPRAFGQILSEGAQRFPEDERREDRDLDAAVSSGGLDRILSPNQPKTRSFFQSVTVTKVVKPDGSVEERRTVRDSQGKEETSVTVSGGPGGAEAPDRQTGPFRPDHRQPFSDMRDDSSLFSKLFGGFK</sequence>
<feature type="compositionally biased region" description="Basic and acidic residues" evidence="1">
    <location>
        <begin position="90"/>
        <end position="102"/>
    </location>
</feature>
<dbReference type="OMA" id="GMWDPES"/>
<feature type="compositionally biased region" description="Basic and acidic residues" evidence="1">
    <location>
        <begin position="136"/>
        <end position="155"/>
    </location>
</feature>
<dbReference type="Ensembl" id="ENSTNIT00000001003.1">
    <property type="protein sequence ID" value="ENSTNIP00000000937.1"/>
    <property type="gene ID" value="ENSTNIG00000000666.1"/>
</dbReference>
<reference evidence="2" key="2">
    <citation type="submission" date="2025-08" db="UniProtKB">
        <authorList>
            <consortium name="Ensembl"/>
        </authorList>
    </citation>
    <scope>IDENTIFICATION</scope>
</reference>
<evidence type="ECO:0000313" key="3">
    <source>
        <dbReference type="Proteomes" id="UP000007303"/>
    </source>
</evidence>
<dbReference type="InterPro" id="IPR017248">
    <property type="entry name" value="HAX-1"/>
</dbReference>
<reference evidence="3" key="1">
    <citation type="journal article" date="2004" name="Nature">
        <title>Genome duplication in the teleost fish Tetraodon nigroviridis reveals the early vertebrate proto-karyotype.</title>
        <authorList>
            <person name="Jaillon O."/>
            <person name="Aury J.-M."/>
            <person name="Brunet F."/>
            <person name="Petit J.-L."/>
            <person name="Stange-Thomann N."/>
            <person name="Mauceli E."/>
            <person name="Bouneau L."/>
            <person name="Fischer C."/>
            <person name="Ozouf-Costaz C."/>
            <person name="Bernot A."/>
            <person name="Nicaud S."/>
            <person name="Jaffe D."/>
            <person name="Fisher S."/>
            <person name="Lutfalla G."/>
            <person name="Dossat C."/>
            <person name="Segurens B."/>
            <person name="Dasilva C."/>
            <person name="Salanoubat M."/>
            <person name="Levy M."/>
            <person name="Boudet N."/>
            <person name="Castellano S."/>
            <person name="Anthouard V."/>
            <person name="Jubin C."/>
            <person name="Castelli V."/>
            <person name="Katinka M."/>
            <person name="Vacherie B."/>
            <person name="Biemont C."/>
            <person name="Skalli Z."/>
            <person name="Cattolico L."/>
            <person name="Poulain J."/>
            <person name="De Berardinis V."/>
            <person name="Cruaud C."/>
            <person name="Duprat S."/>
            <person name="Brottier P."/>
            <person name="Coutanceau J.-P."/>
            <person name="Gouzy J."/>
            <person name="Parra G."/>
            <person name="Lardier G."/>
            <person name="Chapple C."/>
            <person name="McKernan K.J."/>
            <person name="McEwan P."/>
            <person name="Bosak S."/>
            <person name="Kellis M."/>
            <person name="Volff J.-N."/>
            <person name="Guigo R."/>
            <person name="Zody M.C."/>
            <person name="Mesirov J."/>
            <person name="Lindblad-Toh K."/>
            <person name="Birren B."/>
            <person name="Nusbaum C."/>
            <person name="Kahn D."/>
            <person name="Robinson-Rechavi M."/>
            <person name="Laudet V."/>
            <person name="Schachter V."/>
            <person name="Quetier F."/>
            <person name="Saurin W."/>
            <person name="Scarpelli C."/>
            <person name="Wincker P."/>
            <person name="Lander E.S."/>
            <person name="Weissenbach J."/>
            <person name="Roest Crollius H."/>
        </authorList>
    </citation>
    <scope>NUCLEOTIDE SEQUENCE [LARGE SCALE GENOMIC DNA]</scope>
</reference>
<reference evidence="2" key="3">
    <citation type="submission" date="2025-09" db="UniProtKB">
        <authorList>
            <consortium name="Ensembl"/>
        </authorList>
    </citation>
    <scope>IDENTIFICATION</scope>
</reference>
<organism evidence="2 3">
    <name type="scientific">Tetraodon nigroviridis</name>
    <name type="common">Spotted green pufferfish</name>
    <name type="synonym">Chelonodon nigroviridis</name>
    <dbReference type="NCBI Taxonomy" id="99883"/>
    <lineage>
        <taxon>Eukaryota</taxon>
        <taxon>Metazoa</taxon>
        <taxon>Chordata</taxon>
        <taxon>Craniata</taxon>
        <taxon>Vertebrata</taxon>
        <taxon>Euteleostomi</taxon>
        <taxon>Actinopterygii</taxon>
        <taxon>Neopterygii</taxon>
        <taxon>Teleostei</taxon>
        <taxon>Neoteleostei</taxon>
        <taxon>Acanthomorphata</taxon>
        <taxon>Eupercaria</taxon>
        <taxon>Tetraodontiformes</taxon>
        <taxon>Tetradontoidea</taxon>
        <taxon>Tetraodontidae</taxon>
        <taxon>Tetraodon</taxon>
    </lineage>
</organism>
<dbReference type="PIRSF" id="PIRSF037634">
    <property type="entry name" value="HS1-associating_X-1"/>
    <property type="match status" value="1"/>
</dbReference>
<protein>
    <submittedName>
        <fullName evidence="2">HCLS1 associated protein X-1</fullName>
    </submittedName>
</protein>
<feature type="region of interest" description="Disordered" evidence="1">
    <location>
        <begin position="136"/>
        <end position="192"/>
    </location>
</feature>
<dbReference type="GO" id="GO:0015629">
    <property type="term" value="C:actin cytoskeleton"/>
    <property type="evidence" value="ECO:0007669"/>
    <property type="project" value="TreeGrafter"/>
</dbReference>
<dbReference type="PANTHER" id="PTHR14938">
    <property type="entry name" value="HCLS1-ASSOCIATED PROTEIN X-1"/>
    <property type="match status" value="1"/>
</dbReference>
<dbReference type="GO" id="GO:0005739">
    <property type="term" value="C:mitochondrion"/>
    <property type="evidence" value="ECO:0007669"/>
    <property type="project" value="TreeGrafter"/>
</dbReference>
<dbReference type="FunCoup" id="H3BY72">
    <property type="interactions" value="691"/>
</dbReference>
<dbReference type="PANTHER" id="PTHR14938:SF2">
    <property type="entry name" value="HCLS1-ASSOCIATED PROTEIN X-1"/>
    <property type="match status" value="1"/>
</dbReference>
<proteinExistence type="predicted"/>
<feature type="region of interest" description="Disordered" evidence="1">
    <location>
        <begin position="83"/>
        <end position="120"/>
    </location>
</feature>
<evidence type="ECO:0000313" key="2">
    <source>
        <dbReference type="Ensembl" id="ENSTNIP00000000937.1"/>
    </source>
</evidence>
<dbReference type="InParanoid" id="H3BY72"/>
<dbReference type="GO" id="GO:0043066">
    <property type="term" value="P:negative regulation of apoptotic process"/>
    <property type="evidence" value="ECO:0007669"/>
    <property type="project" value="InterPro"/>
</dbReference>
<accession>H3BY72</accession>
<dbReference type="GO" id="GO:0030136">
    <property type="term" value="C:clathrin-coated vesicle"/>
    <property type="evidence" value="ECO:0007669"/>
    <property type="project" value="TreeGrafter"/>
</dbReference>
<dbReference type="GO" id="GO:0030833">
    <property type="term" value="P:regulation of actin filament polymerization"/>
    <property type="evidence" value="ECO:0007669"/>
    <property type="project" value="TreeGrafter"/>
</dbReference>
<dbReference type="GO" id="GO:0016529">
    <property type="term" value="C:sarcoplasmic reticulum"/>
    <property type="evidence" value="ECO:0007669"/>
    <property type="project" value="TreeGrafter"/>
</dbReference>
<dbReference type="HOGENOM" id="CLU_086695_0_0_1"/>
<keyword evidence="3" id="KW-1185">Reference proteome</keyword>
<feature type="compositionally biased region" description="Basic and acidic residues" evidence="1">
    <location>
        <begin position="177"/>
        <end position="191"/>
    </location>
</feature>
<dbReference type="AlphaFoldDB" id="H3BY72"/>
<dbReference type="GO" id="GO:0016324">
    <property type="term" value="C:apical plasma membrane"/>
    <property type="evidence" value="ECO:0007669"/>
    <property type="project" value="TreeGrafter"/>
</dbReference>
<dbReference type="GO" id="GO:0030223">
    <property type="term" value="P:neutrophil differentiation"/>
    <property type="evidence" value="ECO:0007669"/>
    <property type="project" value="Ensembl"/>
</dbReference>
<name>H3BY72_TETNG</name>
<evidence type="ECO:0000256" key="1">
    <source>
        <dbReference type="SAM" id="MobiDB-lite"/>
    </source>
</evidence>
<dbReference type="Proteomes" id="UP000007303">
    <property type="component" value="Unassembled WGS sequence"/>
</dbReference>